<sequence length="1080" mass="120170">MSAETGLARPDTTSEDANQREPEGDAMRVDNDDGHDRVNAPSAGQLKCEICQTTFRRPEHLKRHLRSHTKEKPFESRVRCSGGDPCVRCQGRSLGCQYPTERRSKLKAGKESNRHSLSSIIDQHPSRDRLDKPQSPGADHVSKQTSSVTADSQPPRPSQQPNQIQFRFVSCDASSAGSDGSAQRTSRENRKQSTDRRSQLVSDLENANRHVPLPEHEETAEIPRLPYPSYPDINSRHMYQHVSAPIFQAPFTSDPSTSTGGHAKNTQSGVNNADMDIEMANSTSQPLPIALGQNLFDQGELSAINWLPTNLLPEPGNTLSLTQGLSPQPIQGLWSESFNTRTAWLPPAASADQMHSYHNAQNSSQSYTSDIPLRSTAKSPRLKTHTAEDTSPRSVSCEGSVRSGDYYVDGDGARRPKYSRKRRTWSNSVGNQLNLLLQLGNGAQELPPAFSPIEDVEMDGLSDDVRSAKPIDPTTYEQMRRAFDQLCCTNSFLFTPFETDYFPSVETLDCFIRHYLDTFQPVYPIFHLPTFDPNKCHWILTMAISAVGCHVINSPETARCAGAFHEFIRRAIQVEKERHLSGPVPIWLLQAMLLNCIGLLHSGSARAKESGLSIFSDLVRLANREKLLSVSSRSQSTWLDSAGGQTWEIWIDSEVRRRTGYCIWIQKRADGFLQLLDCTLAYAFDTRPHLSLDDAQAPLPSHEDPWQAKSEESWRQLHERSSGGKQSLPSTGLHTANKTQENESLYSATQILYIEKRLVPGIGEFSHVLLVHALYQRMWEVSDYFRRPLSCWNPTAKKQSRDSAIPSGSVWLPGIPVYSKWRNSACDCLDILHWTANGTIAKAAGLEHPTVLHLHAARIVLLVPFREIRALATSLARGTLHWSEHEQAIEWHHIWRWVKHDQYKARLALIHAGSVLWYVRRYSTNAFHEPVAVFLATLTLWAYGSCHHKATAAASGQNNNSSNSNNSNNVEDSDELRPQPDVSEPAPGPTFIHLDRPCDDELVQLFVREGHTMRGNVTGVGDICGPSGPARILKEGIRTLSGLMSSWGIAHEYIGILTRLGEQVSSPASSASVSASAASD</sequence>
<dbReference type="InterPro" id="IPR036236">
    <property type="entry name" value="Znf_C2H2_sf"/>
</dbReference>
<dbReference type="Proteomes" id="UP000053958">
    <property type="component" value="Unassembled WGS sequence"/>
</dbReference>
<evidence type="ECO:0000256" key="1">
    <source>
        <dbReference type="ARBA" id="ARBA00022723"/>
    </source>
</evidence>
<dbReference type="STRING" id="1408163.A0A0F4Z350"/>
<evidence type="ECO:0000256" key="6">
    <source>
        <dbReference type="PROSITE-ProRule" id="PRU00042"/>
    </source>
</evidence>
<dbReference type="PROSITE" id="PS00028">
    <property type="entry name" value="ZINC_FINGER_C2H2_1"/>
    <property type="match status" value="1"/>
</dbReference>
<dbReference type="GO" id="GO:0008270">
    <property type="term" value="F:zinc ion binding"/>
    <property type="evidence" value="ECO:0007669"/>
    <property type="project" value="UniProtKB-KW"/>
</dbReference>
<feature type="region of interest" description="Disordered" evidence="7">
    <location>
        <begin position="695"/>
        <end position="736"/>
    </location>
</feature>
<feature type="region of interest" description="Disordered" evidence="7">
    <location>
        <begin position="378"/>
        <end position="399"/>
    </location>
</feature>
<evidence type="ECO:0000259" key="8">
    <source>
        <dbReference type="PROSITE" id="PS50157"/>
    </source>
</evidence>
<evidence type="ECO:0000313" key="10">
    <source>
        <dbReference type="Proteomes" id="UP000053958"/>
    </source>
</evidence>
<dbReference type="OrthoDB" id="654211at2759"/>
<evidence type="ECO:0000256" key="2">
    <source>
        <dbReference type="ARBA" id="ARBA00022833"/>
    </source>
</evidence>
<feature type="compositionally biased region" description="Low complexity" evidence="7">
    <location>
        <begin position="172"/>
        <end position="182"/>
    </location>
</feature>
<feature type="compositionally biased region" description="Low complexity" evidence="7">
    <location>
        <begin position="958"/>
        <end position="969"/>
    </location>
</feature>
<reference evidence="9 10" key="1">
    <citation type="submission" date="2015-04" db="EMBL/GenBank/DDBJ databases">
        <authorList>
            <person name="Heijne W.H."/>
            <person name="Fedorova N.D."/>
            <person name="Nierman W.C."/>
            <person name="Vollebregt A.W."/>
            <person name="Zhao Z."/>
            <person name="Wu L."/>
            <person name="Kumar M."/>
            <person name="Stam H."/>
            <person name="van den Berg M.A."/>
            <person name="Pel H.J."/>
        </authorList>
    </citation>
    <scope>NUCLEOTIDE SEQUENCE [LARGE SCALE GENOMIC DNA]</scope>
    <source>
        <strain evidence="9 10">CBS 393.64</strain>
    </source>
</reference>
<keyword evidence="4" id="KW-0804">Transcription</keyword>
<dbReference type="RefSeq" id="XP_013330910.1">
    <property type="nucleotide sequence ID" value="XM_013475456.1"/>
</dbReference>
<evidence type="ECO:0000256" key="5">
    <source>
        <dbReference type="ARBA" id="ARBA00023242"/>
    </source>
</evidence>
<name>A0A0F4Z350_RASE3</name>
<comment type="caution">
    <text evidence="9">The sequence shown here is derived from an EMBL/GenBank/DDBJ whole genome shotgun (WGS) entry which is preliminary data.</text>
</comment>
<keyword evidence="10" id="KW-1185">Reference proteome</keyword>
<dbReference type="GO" id="GO:0003677">
    <property type="term" value="F:DNA binding"/>
    <property type="evidence" value="ECO:0007669"/>
    <property type="project" value="InterPro"/>
</dbReference>
<gene>
    <name evidence="9" type="ORF">T310_1685</name>
</gene>
<dbReference type="SMART" id="SM00355">
    <property type="entry name" value="ZnF_C2H2"/>
    <property type="match status" value="1"/>
</dbReference>
<dbReference type="CDD" id="cd12148">
    <property type="entry name" value="fungal_TF_MHR"/>
    <property type="match status" value="1"/>
</dbReference>
<dbReference type="AlphaFoldDB" id="A0A0F4Z350"/>
<keyword evidence="5" id="KW-0539">Nucleus</keyword>
<feature type="compositionally biased region" description="Basic and acidic residues" evidence="7">
    <location>
        <begin position="701"/>
        <end position="722"/>
    </location>
</feature>
<feature type="compositionally biased region" description="Polar residues" evidence="7">
    <location>
        <begin position="723"/>
        <end position="736"/>
    </location>
</feature>
<feature type="region of interest" description="Disordered" evidence="7">
    <location>
        <begin position="1"/>
        <end position="43"/>
    </location>
</feature>
<protein>
    <submittedName>
        <fullName evidence="9">C2H2 type zinc finger domain protein</fullName>
    </submittedName>
</protein>
<feature type="domain" description="C2H2-type" evidence="8">
    <location>
        <begin position="46"/>
        <end position="73"/>
    </location>
</feature>
<feature type="region of interest" description="Disordered" evidence="7">
    <location>
        <begin position="57"/>
        <end position="225"/>
    </location>
</feature>
<dbReference type="Pfam" id="PF12874">
    <property type="entry name" value="zf-met"/>
    <property type="match status" value="1"/>
</dbReference>
<dbReference type="PANTHER" id="PTHR47660">
    <property type="entry name" value="TRANSCRIPTION FACTOR WITH C2H2 AND ZN(2)-CYS(6) DNA BINDING DOMAIN (EUROFUNG)-RELATED-RELATED"/>
    <property type="match status" value="1"/>
</dbReference>
<organism evidence="9 10">
    <name type="scientific">Rasamsonia emersonii (strain ATCC 16479 / CBS 393.64 / IMI 116815)</name>
    <dbReference type="NCBI Taxonomy" id="1408163"/>
    <lineage>
        <taxon>Eukaryota</taxon>
        <taxon>Fungi</taxon>
        <taxon>Dikarya</taxon>
        <taxon>Ascomycota</taxon>
        <taxon>Pezizomycotina</taxon>
        <taxon>Eurotiomycetes</taxon>
        <taxon>Eurotiomycetidae</taxon>
        <taxon>Eurotiales</taxon>
        <taxon>Trichocomaceae</taxon>
        <taxon>Rasamsonia</taxon>
    </lineage>
</organism>
<evidence type="ECO:0000313" key="9">
    <source>
        <dbReference type="EMBL" id="KKA24298.1"/>
    </source>
</evidence>
<dbReference type="InterPro" id="IPR007219">
    <property type="entry name" value="XnlR_reg_dom"/>
</dbReference>
<dbReference type="SUPFAM" id="SSF57667">
    <property type="entry name" value="beta-beta-alpha zinc fingers"/>
    <property type="match status" value="1"/>
</dbReference>
<dbReference type="Gene3D" id="3.30.160.60">
    <property type="entry name" value="Classic Zinc Finger"/>
    <property type="match status" value="1"/>
</dbReference>
<dbReference type="GO" id="GO:0006351">
    <property type="term" value="P:DNA-templated transcription"/>
    <property type="evidence" value="ECO:0007669"/>
    <property type="project" value="InterPro"/>
</dbReference>
<accession>A0A0F4Z350</accession>
<feature type="compositionally biased region" description="Basic and acidic residues" evidence="7">
    <location>
        <begin position="68"/>
        <end position="78"/>
    </location>
</feature>
<dbReference type="GeneID" id="25314036"/>
<proteinExistence type="predicted"/>
<dbReference type="EMBL" id="LASV01000069">
    <property type="protein sequence ID" value="KKA24298.1"/>
    <property type="molecule type" value="Genomic_DNA"/>
</dbReference>
<feature type="compositionally biased region" description="Basic and acidic residues" evidence="7">
    <location>
        <begin position="17"/>
        <end position="38"/>
    </location>
</feature>
<dbReference type="InterPro" id="IPR013087">
    <property type="entry name" value="Znf_C2H2_type"/>
</dbReference>
<dbReference type="FunFam" id="3.30.160.60:FF:001719">
    <property type="entry name" value="C2H2 type zinc finger domain protein"/>
    <property type="match status" value="1"/>
</dbReference>
<evidence type="ECO:0000256" key="3">
    <source>
        <dbReference type="ARBA" id="ARBA00023015"/>
    </source>
</evidence>
<dbReference type="PROSITE" id="PS50157">
    <property type="entry name" value="ZINC_FINGER_C2H2_2"/>
    <property type="match status" value="1"/>
</dbReference>
<dbReference type="PANTHER" id="PTHR47660:SF7">
    <property type="entry name" value="TRANSCRIPTION FACTOR WITH C2H2 AND ZN(2)-CYS(6) DNA BINDING DOMAIN (EUROFUNG)"/>
    <property type="match status" value="1"/>
</dbReference>
<keyword evidence="3" id="KW-0805">Transcription regulation</keyword>
<keyword evidence="2" id="KW-0862">Zinc</keyword>
<feature type="compositionally biased region" description="Basic and acidic residues" evidence="7">
    <location>
        <begin position="185"/>
        <end position="198"/>
    </location>
</feature>
<dbReference type="Pfam" id="PF04082">
    <property type="entry name" value="Fungal_trans"/>
    <property type="match status" value="1"/>
</dbReference>
<evidence type="ECO:0000256" key="4">
    <source>
        <dbReference type="ARBA" id="ARBA00023163"/>
    </source>
</evidence>
<feature type="compositionally biased region" description="Basic and acidic residues" evidence="7">
    <location>
        <begin position="100"/>
        <end position="114"/>
    </location>
</feature>
<feature type="region of interest" description="Disordered" evidence="7">
    <location>
        <begin position="953"/>
        <end position="990"/>
    </location>
</feature>
<feature type="compositionally biased region" description="Polar residues" evidence="7">
    <location>
        <begin position="143"/>
        <end position="152"/>
    </location>
</feature>
<keyword evidence="1" id="KW-0479">Metal-binding</keyword>
<feature type="compositionally biased region" description="Basic and acidic residues" evidence="7">
    <location>
        <begin position="206"/>
        <end position="221"/>
    </location>
</feature>
<evidence type="ECO:0000256" key="7">
    <source>
        <dbReference type="SAM" id="MobiDB-lite"/>
    </source>
</evidence>
<keyword evidence="6" id="KW-0863">Zinc-finger</keyword>